<sequence length="355" mass="39146">MFHGLEFGWRTAVLLTAVSPMLVIAAALPTAITNRLANRTLAALLVVMTGVVTPWMIGFAGFYDRWQILSFVPLSLNLAVMPLIWLYVTALVTGDWPARGWLHLLPAGAQAALKVAESQTGFVPALAPLADLALLVGFVFYGLRVRGLLSHYRRALAEHRADDARFAVAWIGAAWIAIVALFLLSLGHKVWGLFQPLGYRGLMGLHVGLALIGLYLAVEGWRHASLKFPHLRDLSATPAPTPRDWSQLGRDFAERVRREDWLDDPELTLPVLARHLGTNAAYASRAFNEGLGIPFSDFVNGERSARVAAMIEAGRREDLLDLALEAGFASKATFNRAFRRRFGVSPSTFRRRLKS</sequence>
<feature type="transmembrane region" description="Helical" evidence="4">
    <location>
        <begin position="122"/>
        <end position="143"/>
    </location>
</feature>
<feature type="transmembrane region" description="Helical" evidence="4">
    <location>
        <begin position="164"/>
        <end position="185"/>
    </location>
</feature>
<feature type="transmembrane region" description="Helical" evidence="4">
    <location>
        <begin position="68"/>
        <end position="88"/>
    </location>
</feature>
<dbReference type="InterPro" id="IPR020449">
    <property type="entry name" value="Tscrpt_reg_AraC-type_HTH"/>
</dbReference>
<dbReference type="EMBL" id="MT144049">
    <property type="protein sequence ID" value="QJA47577.1"/>
    <property type="molecule type" value="Genomic_DNA"/>
</dbReference>
<protein>
    <submittedName>
        <fullName evidence="6">Putative DNA binding, helix-turn-helix domain containing protein</fullName>
    </submittedName>
</protein>
<keyword evidence="4" id="KW-0812">Transmembrane</keyword>
<dbReference type="SUPFAM" id="SSF46689">
    <property type="entry name" value="Homeodomain-like"/>
    <property type="match status" value="1"/>
</dbReference>
<keyword evidence="2" id="KW-0238">DNA-binding</keyword>
<keyword evidence="4" id="KW-0472">Membrane</keyword>
<feature type="transmembrane region" description="Helical" evidence="4">
    <location>
        <begin position="41"/>
        <end position="62"/>
    </location>
</feature>
<dbReference type="PRINTS" id="PR00032">
    <property type="entry name" value="HTHARAC"/>
</dbReference>
<keyword evidence="1" id="KW-0805">Transcription regulation</keyword>
<dbReference type="SMART" id="SM00342">
    <property type="entry name" value="HTH_ARAC"/>
    <property type="match status" value="1"/>
</dbReference>
<keyword evidence="4" id="KW-1133">Transmembrane helix</keyword>
<evidence type="ECO:0000256" key="1">
    <source>
        <dbReference type="ARBA" id="ARBA00023015"/>
    </source>
</evidence>
<dbReference type="PROSITE" id="PS01124">
    <property type="entry name" value="HTH_ARAC_FAMILY_2"/>
    <property type="match status" value="1"/>
</dbReference>
<dbReference type="Pfam" id="PF12833">
    <property type="entry name" value="HTH_18"/>
    <property type="match status" value="1"/>
</dbReference>
<feature type="transmembrane region" description="Helical" evidence="4">
    <location>
        <begin position="12"/>
        <end position="32"/>
    </location>
</feature>
<dbReference type="PANTHER" id="PTHR43280">
    <property type="entry name" value="ARAC-FAMILY TRANSCRIPTIONAL REGULATOR"/>
    <property type="match status" value="1"/>
</dbReference>
<feature type="domain" description="HTH araC/xylS-type" evidence="5">
    <location>
        <begin position="262"/>
        <end position="352"/>
    </location>
</feature>
<dbReference type="PANTHER" id="PTHR43280:SF28">
    <property type="entry name" value="HTH-TYPE TRANSCRIPTIONAL ACTIVATOR RHAS"/>
    <property type="match status" value="1"/>
</dbReference>
<evidence type="ECO:0000259" key="5">
    <source>
        <dbReference type="PROSITE" id="PS01124"/>
    </source>
</evidence>
<dbReference type="AlphaFoldDB" id="A0A6H1ZJS9"/>
<dbReference type="InterPro" id="IPR018060">
    <property type="entry name" value="HTH_AraC"/>
</dbReference>
<evidence type="ECO:0000256" key="2">
    <source>
        <dbReference type="ARBA" id="ARBA00023125"/>
    </source>
</evidence>
<reference evidence="6" key="1">
    <citation type="submission" date="2020-03" db="EMBL/GenBank/DDBJ databases">
        <title>The deep terrestrial virosphere.</title>
        <authorList>
            <person name="Holmfeldt K."/>
            <person name="Nilsson E."/>
            <person name="Simone D."/>
            <person name="Lopez-Fernandez M."/>
            <person name="Wu X."/>
            <person name="de Brujin I."/>
            <person name="Lundin D."/>
            <person name="Andersson A."/>
            <person name="Bertilsson S."/>
            <person name="Dopson M."/>
        </authorList>
    </citation>
    <scope>NUCLEOTIDE SEQUENCE</scope>
    <source>
        <strain evidence="6">TM448A00703</strain>
    </source>
</reference>
<feature type="transmembrane region" description="Helical" evidence="4">
    <location>
        <begin position="197"/>
        <end position="218"/>
    </location>
</feature>
<dbReference type="Gene3D" id="1.10.10.60">
    <property type="entry name" value="Homeodomain-like"/>
    <property type="match status" value="1"/>
</dbReference>
<proteinExistence type="predicted"/>
<gene>
    <name evidence="6" type="ORF">TM448A00703_0011</name>
</gene>
<organism evidence="6">
    <name type="scientific">viral metagenome</name>
    <dbReference type="NCBI Taxonomy" id="1070528"/>
    <lineage>
        <taxon>unclassified sequences</taxon>
        <taxon>metagenomes</taxon>
        <taxon>organismal metagenomes</taxon>
    </lineage>
</organism>
<dbReference type="GO" id="GO:0003700">
    <property type="term" value="F:DNA-binding transcription factor activity"/>
    <property type="evidence" value="ECO:0007669"/>
    <property type="project" value="InterPro"/>
</dbReference>
<evidence type="ECO:0000313" key="6">
    <source>
        <dbReference type="EMBL" id="QJA47577.1"/>
    </source>
</evidence>
<dbReference type="InterPro" id="IPR009057">
    <property type="entry name" value="Homeodomain-like_sf"/>
</dbReference>
<evidence type="ECO:0000256" key="3">
    <source>
        <dbReference type="ARBA" id="ARBA00023163"/>
    </source>
</evidence>
<name>A0A6H1ZJS9_9ZZZZ</name>
<keyword evidence="3" id="KW-0804">Transcription</keyword>
<evidence type="ECO:0000256" key="4">
    <source>
        <dbReference type="SAM" id="Phobius"/>
    </source>
</evidence>
<accession>A0A6H1ZJS9</accession>
<dbReference type="GO" id="GO:0043565">
    <property type="term" value="F:sequence-specific DNA binding"/>
    <property type="evidence" value="ECO:0007669"/>
    <property type="project" value="InterPro"/>
</dbReference>